<keyword evidence="3" id="KW-1185">Reference proteome</keyword>
<dbReference type="STRING" id="454130.A0A0U5FY57"/>
<feature type="domain" description="2EXR" evidence="1">
    <location>
        <begin position="8"/>
        <end position="114"/>
    </location>
</feature>
<dbReference type="PANTHER" id="PTHR35910">
    <property type="entry name" value="2EXR DOMAIN-CONTAINING PROTEIN"/>
    <property type="match status" value="1"/>
</dbReference>
<accession>A0A0U5FY57</accession>
<gene>
    <name evidence="2" type="ORF">ASPCAL04734</name>
</gene>
<dbReference type="Pfam" id="PF20150">
    <property type="entry name" value="2EXR"/>
    <property type="match status" value="1"/>
</dbReference>
<evidence type="ECO:0000259" key="1">
    <source>
        <dbReference type="Pfam" id="PF20150"/>
    </source>
</evidence>
<evidence type="ECO:0000313" key="3">
    <source>
        <dbReference type="Proteomes" id="UP000054771"/>
    </source>
</evidence>
<evidence type="ECO:0000313" key="2">
    <source>
        <dbReference type="EMBL" id="CEL03581.1"/>
    </source>
</evidence>
<sequence length="297" mass="34060">MSAPNEAFYLFPKLPPEIRLAIWRECLPYPHVMELDYQQEEIIWDEDPQCRRNGRITSINAGPPLISRVCRESRAVAFERGHPQLLPDPNVPDTDDFCKYMPRNPWLDTARDIVHLNWEPWVDIDWGTYEMGDPVRCLMWYAALTRCREHSIMIGLLQTFQGRKNPDQPDPQYRWTRAELADLMRTRPSWTVVVLPPVVIHANAKTGAGLFGLLTDARVQLVDADDEARVAKFVALGEACNVTIGARVGKKELALAKEELRDAVSWFFGSEDKAPVMRPVVMFRLCTGTECQPFYCK</sequence>
<dbReference type="Proteomes" id="UP000054771">
    <property type="component" value="Unassembled WGS sequence"/>
</dbReference>
<proteinExistence type="predicted"/>
<name>A0A0U5FY57_ASPCI</name>
<protein>
    <recommendedName>
        <fullName evidence="1">2EXR domain-containing protein</fullName>
    </recommendedName>
</protein>
<dbReference type="InterPro" id="IPR045518">
    <property type="entry name" value="2EXR"/>
</dbReference>
<dbReference type="AlphaFoldDB" id="A0A0U5FY57"/>
<dbReference type="OrthoDB" id="3540486at2759"/>
<dbReference type="PANTHER" id="PTHR35910:SF1">
    <property type="entry name" value="2EXR DOMAIN-CONTAINING PROTEIN"/>
    <property type="match status" value="1"/>
</dbReference>
<dbReference type="OMA" id="PAIMFRW"/>
<dbReference type="EMBL" id="CDMC01000003">
    <property type="protein sequence ID" value="CEL03581.1"/>
    <property type="molecule type" value="Genomic_DNA"/>
</dbReference>
<reference evidence="3" key="1">
    <citation type="journal article" date="2016" name="Genome Announc.">
        <title>Draft genome sequences of fungus Aspergillus calidoustus.</title>
        <authorList>
            <person name="Horn F."/>
            <person name="Linde J."/>
            <person name="Mattern D.J."/>
            <person name="Walther G."/>
            <person name="Guthke R."/>
            <person name="Scherlach K."/>
            <person name="Martin K."/>
            <person name="Brakhage A.A."/>
            <person name="Petzke L."/>
            <person name="Valiante V."/>
        </authorList>
    </citation>
    <scope>NUCLEOTIDE SEQUENCE [LARGE SCALE GENOMIC DNA]</scope>
    <source>
        <strain evidence="3">SF006504</strain>
    </source>
</reference>
<organism evidence="2 3">
    <name type="scientific">Aspergillus calidoustus</name>
    <dbReference type="NCBI Taxonomy" id="454130"/>
    <lineage>
        <taxon>Eukaryota</taxon>
        <taxon>Fungi</taxon>
        <taxon>Dikarya</taxon>
        <taxon>Ascomycota</taxon>
        <taxon>Pezizomycotina</taxon>
        <taxon>Eurotiomycetes</taxon>
        <taxon>Eurotiomycetidae</taxon>
        <taxon>Eurotiales</taxon>
        <taxon>Aspergillaceae</taxon>
        <taxon>Aspergillus</taxon>
        <taxon>Aspergillus subgen. Nidulantes</taxon>
    </lineage>
</organism>